<reference evidence="3 4" key="1">
    <citation type="submission" date="2020-08" db="EMBL/GenBank/DDBJ databases">
        <title>Genomic Encyclopedia of Type Strains, Phase IV (KMG-IV): sequencing the most valuable type-strain genomes for metagenomic binning, comparative biology and taxonomic classification.</title>
        <authorList>
            <person name="Goeker M."/>
        </authorList>
    </citation>
    <scope>NUCLEOTIDE SEQUENCE [LARGE SCALE GENOMIC DNA]</scope>
    <source>
        <strain evidence="3 4">DSM 12141</strain>
    </source>
</reference>
<dbReference type="InterPro" id="IPR050267">
    <property type="entry name" value="Anti-sigma-factor_SerPK"/>
</dbReference>
<accession>A0A7W9TMP4</accession>
<dbReference type="GO" id="GO:0004674">
    <property type="term" value="F:protein serine/threonine kinase activity"/>
    <property type="evidence" value="ECO:0007669"/>
    <property type="project" value="UniProtKB-KW"/>
</dbReference>
<organism evidence="3 4">
    <name type="scientific">Castellaniella defragrans</name>
    <name type="common">Alcaligenes defragrans</name>
    <dbReference type="NCBI Taxonomy" id="75697"/>
    <lineage>
        <taxon>Bacteria</taxon>
        <taxon>Pseudomonadati</taxon>
        <taxon>Pseudomonadota</taxon>
        <taxon>Betaproteobacteria</taxon>
        <taxon>Burkholderiales</taxon>
        <taxon>Alcaligenaceae</taxon>
        <taxon>Castellaniella</taxon>
    </lineage>
</organism>
<protein>
    <submittedName>
        <fullName evidence="3">Anti-sigma regulatory factor (Ser/Thr protein kinase)</fullName>
    </submittedName>
</protein>
<evidence type="ECO:0000313" key="3">
    <source>
        <dbReference type="EMBL" id="MBB6083528.1"/>
    </source>
</evidence>
<dbReference type="AlphaFoldDB" id="A0A7W9TMP4"/>
<dbReference type="CDD" id="cd16936">
    <property type="entry name" value="HATPase_RsbW-like"/>
    <property type="match status" value="1"/>
</dbReference>
<gene>
    <name evidence="3" type="ORF">HNR28_001566</name>
</gene>
<feature type="domain" description="Histidine kinase/HSP90-like ATPase" evidence="2">
    <location>
        <begin position="10"/>
        <end position="139"/>
    </location>
</feature>
<dbReference type="InterPro" id="IPR036890">
    <property type="entry name" value="HATPase_C_sf"/>
</dbReference>
<comment type="caution">
    <text evidence="3">The sequence shown here is derived from an EMBL/GenBank/DDBJ whole genome shotgun (WGS) entry which is preliminary data.</text>
</comment>
<dbReference type="Gene3D" id="3.30.565.10">
    <property type="entry name" value="Histidine kinase-like ATPase, C-terminal domain"/>
    <property type="match status" value="1"/>
</dbReference>
<dbReference type="RefSeq" id="WP_151025184.1">
    <property type="nucleotide sequence ID" value="NZ_JACHIB010000007.1"/>
</dbReference>
<name>A0A7W9TMP4_CASDE</name>
<dbReference type="Pfam" id="PF13581">
    <property type="entry name" value="HATPase_c_2"/>
    <property type="match status" value="1"/>
</dbReference>
<proteinExistence type="predicted"/>
<dbReference type="PANTHER" id="PTHR35526">
    <property type="entry name" value="ANTI-SIGMA-F FACTOR RSBW-RELATED"/>
    <property type="match status" value="1"/>
</dbReference>
<dbReference type="Proteomes" id="UP000541136">
    <property type="component" value="Unassembled WGS sequence"/>
</dbReference>
<evidence type="ECO:0000256" key="1">
    <source>
        <dbReference type="ARBA" id="ARBA00022527"/>
    </source>
</evidence>
<evidence type="ECO:0000313" key="4">
    <source>
        <dbReference type="Proteomes" id="UP000541136"/>
    </source>
</evidence>
<keyword evidence="1" id="KW-0723">Serine/threonine-protein kinase</keyword>
<keyword evidence="1" id="KW-0808">Transferase</keyword>
<dbReference type="EMBL" id="JACHIB010000007">
    <property type="protein sequence ID" value="MBB6083528.1"/>
    <property type="molecule type" value="Genomic_DNA"/>
</dbReference>
<dbReference type="InterPro" id="IPR003594">
    <property type="entry name" value="HATPase_dom"/>
</dbReference>
<dbReference type="SUPFAM" id="SSF55874">
    <property type="entry name" value="ATPase domain of HSP90 chaperone/DNA topoisomerase II/histidine kinase"/>
    <property type="match status" value="1"/>
</dbReference>
<keyword evidence="1" id="KW-0418">Kinase</keyword>
<evidence type="ECO:0000259" key="2">
    <source>
        <dbReference type="Pfam" id="PF13581"/>
    </source>
</evidence>
<sequence>MPDRQDTLDLPADLSAVPLALQWIEALAEREGWPPRTAFGLTLSLDEALTNVVSYAFGASAPAAAGAPAITVSCRSDERRIELELRDNGSPYDPTAGDPPPLVACLDESGIGGHGVRLMRHYLDTLDYRRQDGWNCLTLGMRIG</sequence>